<dbReference type="InterPro" id="IPR027275">
    <property type="entry name" value="PRC-brl_dom"/>
</dbReference>
<sequence length="84" mass="9736">MWMMNMRLNDFQGKEVINACDGKKLGYIVDFVFDEKCGQIEAIIIPKTSKFCNFFCDGSEYIIPYKCICKIGPDVILVEMHEKK</sequence>
<dbReference type="InterPro" id="IPR014238">
    <property type="entry name" value="Spore_YlmC/YmxH"/>
</dbReference>
<dbReference type="PANTHER" id="PTHR40061">
    <property type="entry name" value="SPORULATION PROTEIN YLMC-RELATED"/>
    <property type="match status" value="1"/>
</dbReference>
<evidence type="ECO:0000313" key="3">
    <source>
        <dbReference type="Proteomes" id="UP000005359"/>
    </source>
</evidence>
<dbReference type="PaxDb" id="411461-DORFOR_00230"/>
<dbReference type="NCBIfam" id="TIGR02888">
    <property type="entry name" value="spore_YlmC_YmxH"/>
    <property type="match status" value="1"/>
</dbReference>
<evidence type="ECO:0000313" key="2">
    <source>
        <dbReference type="EMBL" id="EDR48326.1"/>
    </source>
</evidence>
<reference evidence="2 3" key="2">
    <citation type="submission" date="2007-10" db="EMBL/GenBank/DDBJ databases">
        <authorList>
            <person name="Fulton L."/>
            <person name="Clifton S."/>
            <person name="Fulton B."/>
            <person name="Xu J."/>
            <person name="Minx P."/>
            <person name="Pepin K.H."/>
            <person name="Johnson M."/>
            <person name="Thiruvilangam P."/>
            <person name="Bhonagiri V."/>
            <person name="Nash W.E."/>
            <person name="Wang C."/>
            <person name="Mardis E.R."/>
            <person name="Wilson R.K."/>
        </authorList>
    </citation>
    <scope>NUCLEOTIDE SEQUENCE [LARGE SCALE GENOMIC DNA]</scope>
    <source>
        <strain evidence="2 3">ATCC 27755</strain>
    </source>
</reference>
<dbReference type="STRING" id="411461.DORFOR_00230"/>
<accession>B0G1Z6</accession>
<dbReference type="Gene3D" id="2.30.30.240">
    <property type="entry name" value="PRC-barrel domain"/>
    <property type="match status" value="1"/>
</dbReference>
<proteinExistence type="predicted"/>
<feature type="domain" description="PRC-barrel" evidence="1">
    <location>
        <begin position="5"/>
        <end position="79"/>
    </location>
</feature>
<dbReference type="eggNOG" id="COG1873">
    <property type="taxonomic scope" value="Bacteria"/>
</dbReference>
<dbReference type="InterPro" id="IPR011033">
    <property type="entry name" value="PRC_barrel-like_sf"/>
</dbReference>
<organism evidence="2 3">
    <name type="scientific">Dorea formicigenerans ATCC 27755</name>
    <dbReference type="NCBI Taxonomy" id="411461"/>
    <lineage>
        <taxon>Bacteria</taxon>
        <taxon>Bacillati</taxon>
        <taxon>Bacillota</taxon>
        <taxon>Clostridia</taxon>
        <taxon>Lachnospirales</taxon>
        <taxon>Lachnospiraceae</taxon>
        <taxon>Dorea</taxon>
    </lineage>
</organism>
<evidence type="ECO:0000259" key="1">
    <source>
        <dbReference type="Pfam" id="PF05239"/>
    </source>
</evidence>
<dbReference type="Proteomes" id="UP000005359">
    <property type="component" value="Unassembled WGS sequence"/>
</dbReference>
<dbReference type="SUPFAM" id="SSF50346">
    <property type="entry name" value="PRC-barrel domain"/>
    <property type="match status" value="1"/>
</dbReference>
<protein>
    <submittedName>
        <fullName evidence="2">Sporulation protein, YlmC/YmxH family</fullName>
    </submittedName>
</protein>
<gene>
    <name evidence="2" type="ORF">DORFOR_00230</name>
</gene>
<dbReference type="EMBL" id="AAXA02000006">
    <property type="protein sequence ID" value="EDR48326.1"/>
    <property type="molecule type" value="Genomic_DNA"/>
</dbReference>
<dbReference type="Pfam" id="PF05239">
    <property type="entry name" value="PRC"/>
    <property type="match status" value="1"/>
</dbReference>
<dbReference type="PANTHER" id="PTHR40061:SF1">
    <property type="entry name" value="SPORULATION PROTEIN YLMC-RELATED"/>
    <property type="match status" value="1"/>
</dbReference>
<dbReference type="AlphaFoldDB" id="B0G1Z6"/>
<reference evidence="2 3" key="1">
    <citation type="submission" date="2007-10" db="EMBL/GenBank/DDBJ databases">
        <title>Draft genome sequence of Dorea formicigenerans(ATCC 27755).</title>
        <authorList>
            <person name="Sudarsanam P."/>
            <person name="Ley R."/>
            <person name="Guruge J."/>
            <person name="Turnbaugh P.J."/>
            <person name="Mahowald M."/>
            <person name="Liep D."/>
            <person name="Gordon J."/>
        </authorList>
    </citation>
    <scope>NUCLEOTIDE SEQUENCE [LARGE SCALE GENOMIC DNA]</scope>
    <source>
        <strain evidence="2 3">ATCC 27755</strain>
    </source>
</reference>
<comment type="caution">
    <text evidence="2">The sequence shown here is derived from an EMBL/GenBank/DDBJ whole genome shotgun (WGS) entry which is preliminary data.</text>
</comment>
<name>B0G1Z6_9FIRM</name>